<dbReference type="AlphaFoldDB" id="A0A2T5B5F3"/>
<organism evidence="1 2">
    <name type="scientific">Mycoplana dimorpha</name>
    <dbReference type="NCBI Taxonomy" id="28320"/>
    <lineage>
        <taxon>Bacteria</taxon>
        <taxon>Pseudomonadati</taxon>
        <taxon>Pseudomonadota</taxon>
        <taxon>Alphaproteobacteria</taxon>
        <taxon>Hyphomicrobiales</taxon>
        <taxon>Rhizobiaceae</taxon>
        <taxon>Mycoplana</taxon>
    </lineage>
</organism>
<protein>
    <submittedName>
        <fullName evidence="1">Uncharacterized protein</fullName>
    </submittedName>
</protein>
<evidence type="ECO:0000313" key="1">
    <source>
        <dbReference type="EMBL" id="PTM94217.1"/>
    </source>
</evidence>
<evidence type="ECO:0000313" key="2">
    <source>
        <dbReference type="Proteomes" id="UP000241247"/>
    </source>
</evidence>
<comment type="caution">
    <text evidence="1">The sequence shown here is derived from an EMBL/GenBank/DDBJ whole genome shotgun (WGS) entry which is preliminary data.</text>
</comment>
<dbReference type="Proteomes" id="UP000241247">
    <property type="component" value="Unassembled WGS sequence"/>
</dbReference>
<gene>
    <name evidence="1" type="ORF">C7449_105116</name>
</gene>
<keyword evidence="2" id="KW-1185">Reference proteome</keyword>
<proteinExistence type="predicted"/>
<dbReference type="EMBL" id="PZZZ01000005">
    <property type="protein sequence ID" value="PTM94217.1"/>
    <property type="molecule type" value="Genomic_DNA"/>
</dbReference>
<sequence>MEYQTAEQLRSVAGIGSFPSQALSRTDRLRIWAEALERTPEHRVATLPQTEYRPFDVRNSMRADESALSVAFSDPLLKAAGLTGDTYGEAKRFFELTDGQLHDIVCGCHVGSSASADYTAARIREMIAPRRPGIIATVLRWLTGQLS</sequence>
<accession>A0A2T5B5F3</accession>
<reference evidence="1 2" key="1">
    <citation type="submission" date="2018-04" db="EMBL/GenBank/DDBJ databases">
        <title>Genomic Encyclopedia of Type Strains, Phase IV (KMG-IV): sequencing the most valuable type-strain genomes for metagenomic binning, comparative biology and taxonomic classification.</title>
        <authorList>
            <person name="Goeker M."/>
        </authorList>
    </citation>
    <scope>NUCLEOTIDE SEQUENCE [LARGE SCALE GENOMIC DNA]</scope>
    <source>
        <strain evidence="1 2">DSM 7138</strain>
    </source>
</reference>
<name>A0A2T5B5F3_MYCDI</name>